<reference evidence="2" key="1">
    <citation type="journal article" date="2019" name="Int. J. Syst. Evol. Microbiol.">
        <title>The Global Catalogue of Microorganisms (GCM) 10K type strain sequencing project: providing services to taxonomists for standard genome sequencing and annotation.</title>
        <authorList>
            <consortium name="The Broad Institute Genomics Platform"/>
            <consortium name="The Broad Institute Genome Sequencing Center for Infectious Disease"/>
            <person name="Wu L."/>
            <person name="Ma J."/>
        </authorList>
    </citation>
    <scope>NUCLEOTIDE SEQUENCE [LARGE SCALE GENOMIC DNA]</scope>
    <source>
        <strain evidence="2">CGMCC 1.7030</strain>
    </source>
</reference>
<dbReference type="Pfam" id="PF08780">
    <property type="entry name" value="NTase_sub_bind"/>
    <property type="match status" value="1"/>
</dbReference>
<keyword evidence="2" id="KW-1185">Reference proteome</keyword>
<gene>
    <name evidence="1" type="ORF">ACFPIK_12815</name>
</gene>
<dbReference type="EMBL" id="JBHSKS010000010">
    <property type="protein sequence ID" value="MFC5192651.1"/>
    <property type="molecule type" value="Genomic_DNA"/>
</dbReference>
<comment type="caution">
    <text evidence="1">The sequence shown here is derived from an EMBL/GenBank/DDBJ whole genome shotgun (WGS) entry which is preliminary data.</text>
</comment>
<dbReference type="Proteomes" id="UP001596163">
    <property type="component" value="Unassembled WGS sequence"/>
</dbReference>
<dbReference type="Gene3D" id="1.20.120.330">
    <property type="entry name" value="Nucleotidyltransferases domain 2"/>
    <property type="match status" value="1"/>
</dbReference>
<proteinExistence type="predicted"/>
<dbReference type="InterPro" id="IPR010235">
    <property type="entry name" value="HepT"/>
</dbReference>
<evidence type="ECO:0000313" key="2">
    <source>
        <dbReference type="Proteomes" id="UP001596163"/>
    </source>
</evidence>
<protein>
    <submittedName>
        <fullName evidence="1">Nucleotidyltransferase substrate binding protein</fullName>
    </submittedName>
</protein>
<name>A0ABW0BY92_9BACT</name>
<accession>A0ABW0BY92</accession>
<evidence type="ECO:0000313" key="1">
    <source>
        <dbReference type="EMBL" id="MFC5192651.1"/>
    </source>
</evidence>
<organism evidence="1 2">
    <name type="scientific">Algoriphagus aquatilis</name>
    <dbReference type="NCBI Taxonomy" id="490186"/>
    <lineage>
        <taxon>Bacteria</taxon>
        <taxon>Pseudomonadati</taxon>
        <taxon>Bacteroidota</taxon>
        <taxon>Cytophagia</taxon>
        <taxon>Cytophagales</taxon>
        <taxon>Cyclobacteriaceae</taxon>
        <taxon>Algoriphagus</taxon>
    </lineage>
</organism>
<sequence length="137" mass="16007">MKTLPQSCEQCLEIYSKALDDLELYAARAKKLKTSEANRELIINFEITHELALKLMGKYFEKMGKGPFSGSRDLTVEAFHAELIHDGKAWLDIVIDRIKYNPVYEMDSQHDFVERVLKIYIPMLEKFEDTMTKKLDE</sequence>
<dbReference type="RefSeq" id="WP_377915870.1">
    <property type="nucleotide sequence ID" value="NZ_JBHSKS010000010.1"/>
</dbReference>
<dbReference type="SUPFAM" id="SSF81593">
    <property type="entry name" value="Nucleotidyltransferase substrate binding subunit/domain"/>
    <property type="match status" value="1"/>
</dbReference>